<gene>
    <name evidence="1" type="ORF">G5I_03373</name>
</gene>
<proteinExistence type="predicted"/>
<sequence>MAIGAIAVQYGADGYQPKAKDNWREIRLTRGPHTACHDPRESERRRNGKNDYISAATDACSAATGARSAAANVCSAATNGRNATRCQIIMPSNVTCLNCLNFVTAFLDSDDYRREYRSYANITSSSPHCRALILIAPTVDSRTVHLLRDNPFQPCASSQKLHSNLSGCGVNKKKKKKKYSTLKNKMGEFKMAEWLSVFKA</sequence>
<reference evidence="1" key="1">
    <citation type="submission" date="2011-02" db="EMBL/GenBank/DDBJ databases">
        <title>The genome of the leaf-cutting ant Acromyrmex echinatior suggests key adaptations to social evolution and fungus farming.</title>
        <authorList>
            <person name="Nygaard S."/>
            <person name="Zhang G."/>
        </authorList>
    </citation>
    <scope>NUCLEOTIDE SEQUENCE</scope>
</reference>
<name>F4WCU0_ACREC</name>
<evidence type="ECO:0000313" key="2">
    <source>
        <dbReference type="Proteomes" id="UP000007755"/>
    </source>
</evidence>
<accession>F4WCU0</accession>
<protein>
    <submittedName>
        <fullName evidence="1">Uncharacterized protein</fullName>
    </submittedName>
</protein>
<dbReference type="AlphaFoldDB" id="F4WCU0"/>
<organism evidence="2">
    <name type="scientific">Acromyrmex echinatior</name>
    <name type="common">Panamanian leafcutter ant</name>
    <name type="synonym">Acromyrmex octospinosus echinatior</name>
    <dbReference type="NCBI Taxonomy" id="103372"/>
    <lineage>
        <taxon>Eukaryota</taxon>
        <taxon>Metazoa</taxon>
        <taxon>Ecdysozoa</taxon>
        <taxon>Arthropoda</taxon>
        <taxon>Hexapoda</taxon>
        <taxon>Insecta</taxon>
        <taxon>Pterygota</taxon>
        <taxon>Neoptera</taxon>
        <taxon>Endopterygota</taxon>
        <taxon>Hymenoptera</taxon>
        <taxon>Apocrita</taxon>
        <taxon>Aculeata</taxon>
        <taxon>Formicoidea</taxon>
        <taxon>Formicidae</taxon>
        <taxon>Myrmicinae</taxon>
        <taxon>Acromyrmex</taxon>
    </lineage>
</organism>
<evidence type="ECO:0000313" key="1">
    <source>
        <dbReference type="EMBL" id="EGI67985.1"/>
    </source>
</evidence>
<dbReference type="EMBL" id="GL888073">
    <property type="protein sequence ID" value="EGI67985.1"/>
    <property type="molecule type" value="Genomic_DNA"/>
</dbReference>
<keyword evidence="2" id="KW-1185">Reference proteome</keyword>
<dbReference type="InParanoid" id="F4WCU0"/>
<dbReference type="Proteomes" id="UP000007755">
    <property type="component" value="Unassembled WGS sequence"/>
</dbReference>